<dbReference type="Gene3D" id="4.10.1000.10">
    <property type="entry name" value="Zinc finger, CCCH-type"/>
    <property type="match status" value="2"/>
</dbReference>
<dbReference type="SMART" id="SM00356">
    <property type="entry name" value="ZnF_C3H1"/>
    <property type="match status" value="2"/>
</dbReference>
<dbReference type="AlphaFoldDB" id="T2ME16"/>
<reference evidence="8" key="1">
    <citation type="journal article" date="2013" name="Genome Biol. Evol.">
        <title>Punctuated emergences of genetic and phenotypic innovations in eumetazoan, bilaterian, euteleostome, and hominidae ancestors.</title>
        <authorList>
            <person name="Wenger Y."/>
            <person name="Galliot B."/>
        </authorList>
    </citation>
    <scope>NUCLEOTIDE SEQUENCE</scope>
    <source>
        <tissue evidence="8">Whole animals</tissue>
    </source>
</reference>
<proteinExistence type="evidence at transcript level"/>
<dbReference type="EMBL" id="HAAD01004104">
    <property type="protein sequence ID" value="CDG70336.1"/>
    <property type="molecule type" value="mRNA"/>
</dbReference>
<organism evidence="8">
    <name type="scientific">Hydra vulgaris</name>
    <name type="common">Hydra</name>
    <name type="synonym">Hydra attenuata</name>
    <dbReference type="NCBI Taxonomy" id="6087"/>
    <lineage>
        <taxon>Eukaryota</taxon>
        <taxon>Metazoa</taxon>
        <taxon>Cnidaria</taxon>
        <taxon>Hydrozoa</taxon>
        <taxon>Hydroidolina</taxon>
        <taxon>Anthoathecata</taxon>
        <taxon>Aplanulata</taxon>
        <taxon>Hydridae</taxon>
        <taxon>Hydra</taxon>
    </lineage>
</organism>
<dbReference type="OrthoDB" id="410307at2759"/>
<evidence type="ECO:0000259" key="7">
    <source>
        <dbReference type="PROSITE" id="PS50103"/>
    </source>
</evidence>
<evidence type="ECO:0000313" key="8">
    <source>
        <dbReference type="EMBL" id="CDG70336.1"/>
    </source>
</evidence>
<dbReference type="SUPFAM" id="SSF90229">
    <property type="entry name" value="CCCH zinc finger"/>
    <property type="match status" value="2"/>
</dbReference>
<protein>
    <submittedName>
        <fullName evidence="8">Zinc finger protein 36, C3H1 type-like 1</fullName>
    </submittedName>
</protein>
<evidence type="ECO:0000256" key="2">
    <source>
        <dbReference type="ARBA" id="ARBA00022737"/>
    </source>
</evidence>
<evidence type="ECO:0000256" key="1">
    <source>
        <dbReference type="ARBA" id="ARBA00022723"/>
    </source>
</evidence>
<keyword evidence="2" id="KW-0677">Repeat</keyword>
<feature type="zinc finger region" description="C3H1-type" evidence="5">
    <location>
        <begin position="117"/>
        <end position="145"/>
    </location>
</feature>
<keyword evidence="1 5" id="KW-0479">Metal-binding</keyword>
<dbReference type="InterPro" id="IPR045877">
    <property type="entry name" value="ZFP36-like"/>
</dbReference>
<evidence type="ECO:0000256" key="5">
    <source>
        <dbReference type="PROSITE-ProRule" id="PRU00723"/>
    </source>
</evidence>
<evidence type="ECO:0000256" key="4">
    <source>
        <dbReference type="ARBA" id="ARBA00022833"/>
    </source>
</evidence>
<feature type="domain" description="C3H1-type" evidence="7">
    <location>
        <begin position="117"/>
        <end position="145"/>
    </location>
</feature>
<gene>
    <name evidence="8" type="primary">ZFP36L1</name>
</gene>
<evidence type="ECO:0000256" key="3">
    <source>
        <dbReference type="ARBA" id="ARBA00022771"/>
    </source>
</evidence>
<accession>T2ME16</accession>
<name>T2ME16_HYDVU</name>
<dbReference type="PANTHER" id="PTHR12547">
    <property type="entry name" value="CCCH ZINC FINGER/TIS11-RELATED"/>
    <property type="match status" value="1"/>
</dbReference>
<sequence length="675" mass="76253">MSTALVSAFYDINDVIQQSKQRPMLDLRQKLEDRRPNNLVIPRRHSTNSTTLISLTTQITKAQVLSPSSLSFYPMPSSPKDKFSGNVSPFRERAQSASFQEELDAQQRKRNSTNSSRYKTELCRPFEENGTCKYGDKCQFAHGFHELRGLNRHPKYKTEFCRTYHTIGFCPYGPRCHFIHNDEEKKLALTSLGRSCSISSMDSIPPSPAHDVAPSPFGNSLTPPLSPGYGGDVFLFDEPSHIAQNPLAVCGQNAMSVIPENSFPSPCSSVKINRLKSNDYIPLTSMVSGLSFQGMKPIVNERYTTTPSDSGSSNPPSPVEKLRRLPVFGGLNYKLLADDFPPRHIFTSKNVSECAIFLQSKFLSLYADCTGKQLIKQGERKIKEGELLLRTHGSNVNRMKRKRTDSFREREVEELQHAVKRFKSNSSTNGRAILYGSNLSLQAVCNLKLTDRTWTEFKNIVTHNRHLLPPGLTKLKQYKKLTYLEQVEYSETEVKCSLFHMIKHSVSRVFEYLLDYESNCIMSLSQEERDNVQIICKVGGDGQSDQSGFQNSATMKRGVDDRSVYSIVKGCGTTNTGNVARKFFNNPIVTGRILNLDIRMIRLFRDLLIDINRTTTRPDIKYPIGSLSESAIEARNKENKTARIGHARLTSFAENTRDTANYLFMTSDMQSHNFG</sequence>
<keyword evidence="4 5" id="KW-0862">Zinc</keyword>
<feature type="region of interest" description="Disordered" evidence="6">
    <location>
        <begin position="94"/>
        <end position="117"/>
    </location>
</feature>
<feature type="domain" description="C3H1-type" evidence="7">
    <location>
        <begin position="155"/>
        <end position="183"/>
    </location>
</feature>
<keyword evidence="3 5" id="KW-0863">Zinc-finger</keyword>
<dbReference type="InterPro" id="IPR036855">
    <property type="entry name" value="Znf_CCCH_sf"/>
</dbReference>
<dbReference type="PROSITE" id="PS50103">
    <property type="entry name" value="ZF_C3H1"/>
    <property type="match status" value="2"/>
</dbReference>
<dbReference type="InterPro" id="IPR000571">
    <property type="entry name" value="Znf_CCCH"/>
</dbReference>
<dbReference type="PANTHER" id="PTHR12547:SF18">
    <property type="entry name" value="PROTEIN TIS11"/>
    <property type="match status" value="1"/>
</dbReference>
<feature type="zinc finger region" description="C3H1-type" evidence="5">
    <location>
        <begin position="155"/>
        <end position="183"/>
    </location>
</feature>
<dbReference type="FunFam" id="4.10.1000.10:FF:000001">
    <property type="entry name" value="zinc finger CCCH domain-containing protein 15-like"/>
    <property type="match status" value="1"/>
</dbReference>
<dbReference type="Pfam" id="PF00642">
    <property type="entry name" value="zf-CCCH"/>
    <property type="match status" value="2"/>
</dbReference>
<dbReference type="FunFam" id="4.10.1000.10:FF:000002">
    <property type="entry name" value="Zinc finger protein 36, C3H1 type-like 1"/>
    <property type="match status" value="1"/>
</dbReference>
<dbReference type="GO" id="GO:0003729">
    <property type="term" value="F:mRNA binding"/>
    <property type="evidence" value="ECO:0007669"/>
    <property type="project" value="InterPro"/>
</dbReference>
<evidence type="ECO:0000256" key="6">
    <source>
        <dbReference type="SAM" id="MobiDB-lite"/>
    </source>
</evidence>
<dbReference type="GO" id="GO:0008270">
    <property type="term" value="F:zinc ion binding"/>
    <property type="evidence" value="ECO:0007669"/>
    <property type="project" value="UniProtKB-KW"/>
</dbReference>